<dbReference type="InterPro" id="IPR012433">
    <property type="entry name" value="Imm11"/>
</dbReference>
<feature type="domain" description="Immunity MXAN-0049 protein" evidence="1">
    <location>
        <begin position="29"/>
        <end position="187"/>
    </location>
</feature>
<proteinExistence type="predicted"/>
<reference evidence="2 3" key="1">
    <citation type="submission" date="2019-06" db="EMBL/GenBank/DDBJ databases">
        <authorList>
            <person name="Livingstone P."/>
            <person name="Whitworth D."/>
        </authorList>
    </citation>
    <scope>NUCLEOTIDE SEQUENCE [LARGE SCALE GENOMIC DNA]</scope>
    <source>
        <strain evidence="2 3">AM401</strain>
    </source>
</reference>
<evidence type="ECO:0000259" key="1">
    <source>
        <dbReference type="Pfam" id="PF07791"/>
    </source>
</evidence>
<dbReference type="OrthoDB" id="5382985at2"/>
<dbReference type="Proteomes" id="UP000315369">
    <property type="component" value="Unassembled WGS sequence"/>
</dbReference>
<gene>
    <name evidence="2" type="ORF">FJV41_44850</name>
</gene>
<comment type="caution">
    <text evidence="2">The sequence shown here is derived from an EMBL/GenBank/DDBJ whole genome shotgun (WGS) entry which is preliminary data.</text>
</comment>
<sequence length="195" mass="22056">MSVSMPGPNYYIFNDLLEDSALGFQHSEIWKLPLTRASWISGARHPKAIATPIQVQLNPRFGTELLDSYHESIPVWSDRLIEVLRAAGVDNLDVYDAVIHDPRTGLTTSAFKAVNVLGRVDCADMEQSEYDPRSERGAREFIKLVIDPTKTMGLKMFRLHERPTLLLIHEDVKQGIETARLKGIRADPVLQHVRN</sequence>
<dbReference type="EMBL" id="VIFM01000351">
    <property type="protein sequence ID" value="TQF09395.1"/>
    <property type="molecule type" value="Genomic_DNA"/>
</dbReference>
<protein>
    <recommendedName>
        <fullName evidence="1">Immunity MXAN-0049 protein domain-containing protein</fullName>
    </recommendedName>
</protein>
<dbReference type="Pfam" id="PF07791">
    <property type="entry name" value="Imm11"/>
    <property type="match status" value="1"/>
</dbReference>
<accession>A0A540WK52</accession>
<dbReference type="AlphaFoldDB" id="A0A540WK52"/>
<evidence type="ECO:0000313" key="2">
    <source>
        <dbReference type="EMBL" id="TQF09395.1"/>
    </source>
</evidence>
<organism evidence="2 3">
    <name type="scientific">Myxococcus llanfairpwllgwyngyllgogerychwyrndrobwllllantysiliogogogochensis</name>
    <dbReference type="NCBI Taxonomy" id="2590453"/>
    <lineage>
        <taxon>Bacteria</taxon>
        <taxon>Pseudomonadati</taxon>
        <taxon>Myxococcota</taxon>
        <taxon>Myxococcia</taxon>
        <taxon>Myxococcales</taxon>
        <taxon>Cystobacterineae</taxon>
        <taxon>Myxococcaceae</taxon>
        <taxon>Myxococcus</taxon>
    </lineage>
</organism>
<name>A0A540WK52_9BACT</name>
<dbReference type="RefSeq" id="WP_141648777.1">
    <property type="nucleotide sequence ID" value="NZ_VIFM01000351.1"/>
</dbReference>
<keyword evidence="3" id="KW-1185">Reference proteome</keyword>
<evidence type="ECO:0000313" key="3">
    <source>
        <dbReference type="Proteomes" id="UP000315369"/>
    </source>
</evidence>